<dbReference type="Proteomes" id="UP000183031">
    <property type="component" value="Unassembled WGS sequence"/>
</dbReference>
<reference evidence="3 4" key="1">
    <citation type="submission" date="2016-10" db="EMBL/GenBank/DDBJ databases">
        <authorList>
            <person name="Varghese N."/>
            <person name="Submissions S."/>
        </authorList>
    </citation>
    <scope>NUCLEOTIDE SEQUENCE [LARGE SCALE GENOMIC DNA]</scope>
    <source>
        <strain evidence="3 4">CGMCC 1.6853</strain>
    </source>
</reference>
<accession>A0A1G5LR65</accession>
<feature type="chain" id="PRO_5046567830" evidence="1">
    <location>
        <begin position="25"/>
        <end position="474"/>
    </location>
</feature>
<evidence type="ECO:0000259" key="2">
    <source>
        <dbReference type="Pfam" id="PF07995"/>
    </source>
</evidence>
<evidence type="ECO:0000313" key="4">
    <source>
        <dbReference type="Proteomes" id="UP000183031"/>
    </source>
</evidence>
<proteinExistence type="predicted"/>
<dbReference type="InterPro" id="IPR011042">
    <property type="entry name" value="6-blade_b-propeller_TolB-like"/>
</dbReference>
<feature type="domain" description="Glucose/Sorbosone dehydrogenase" evidence="2">
    <location>
        <begin position="53"/>
        <end position="332"/>
    </location>
</feature>
<protein>
    <submittedName>
        <fullName evidence="3">Dehydrogenase, PQQ-dependent, s-GDH family</fullName>
    </submittedName>
</protein>
<dbReference type="Gene3D" id="2.120.10.30">
    <property type="entry name" value="TolB, C-terminal domain"/>
    <property type="match status" value="1"/>
</dbReference>
<dbReference type="RefSeq" id="WP_033634070.1">
    <property type="nucleotide sequence ID" value="NZ_CBCSIN010000028.1"/>
</dbReference>
<keyword evidence="1" id="KW-0732">Signal</keyword>
<evidence type="ECO:0000313" key="3">
    <source>
        <dbReference type="EMBL" id="SCZ15104.1"/>
    </source>
</evidence>
<sequence>MNNKFSVMFNAIAISLMTCGMAYAADTSHSPKGEQAVVQTAEPFKAHVLINGLDAPWDMIWGPDGDLWVTERKAASIVRINPQTGEKQVAIKIDGVHVGPQHEGVLGLALSPNFMKPGGDNYVYASYTYMNGNDEHAKIVRFEYDEKTKKLGNEKEILAGFPAGNDHNGGRLRFGPDGKLYYTIGEQGHNQGANFCKKIDAQRIPTEAELAKKDYSSYAGKVIRLNVDGTVPSDNPVIHGIKSHLFTYGHRNPQGLVFVGNTLYATEQGPSSDDELNILEAGGNYGWPHVAGYRDDQAYVYANYSEAKNCPSLQWDPNHIPAGVPIQKETEWSAPDFKAPLKTFFTVREGFTYNNASCQGDSSYMCWPTIAPSSIAYYPENGVIKAWRNSVIITSMKMGALYRVPLNADKKDVQGDVIKYFHTANRYRTVLVSPDTRKIYVATDNFGNVMDETNHPTHDHSNPGSILVFEYTGQ</sequence>
<dbReference type="EMBL" id="FMUT01000017">
    <property type="protein sequence ID" value="SCZ15104.1"/>
    <property type="molecule type" value="Genomic_DNA"/>
</dbReference>
<dbReference type="NCBIfam" id="TIGR03606">
    <property type="entry name" value="non_repeat_PQQ"/>
    <property type="match status" value="1"/>
</dbReference>
<dbReference type="InterPro" id="IPR012938">
    <property type="entry name" value="Glc/Sorbosone_DH"/>
</dbReference>
<dbReference type="SUPFAM" id="SSF50952">
    <property type="entry name" value="Soluble quinoprotein glucose dehydrogenase"/>
    <property type="match status" value="1"/>
</dbReference>
<name>A0A1G5LR65_9GAMM</name>
<keyword evidence="4" id="KW-1185">Reference proteome</keyword>
<dbReference type="Pfam" id="PF07995">
    <property type="entry name" value="GSDH"/>
    <property type="match status" value="2"/>
</dbReference>
<dbReference type="PANTHER" id="PTHR19328:SF13">
    <property type="entry name" value="HIPL1 PROTEIN"/>
    <property type="match status" value="1"/>
</dbReference>
<comment type="caution">
    <text evidence="3">The sequence shown here is derived from an EMBL/GenBank/DDBJ whole genome shotgun (WGS) entry which is preliminary data.</text>
</comment>
<dbReference type="InterPro" id="IPR019893">
    <property type="entry name" value="SndH-like"/>
</dbReference>
<evidence type="ECO:0000256" key="1">
    <source>
        <dbReference type="SAM" id="SignalP"/>
    </source>
</evidence>
<gene>
    <name evidence="3" type="ORF">SAMN02927935_04725</name>
</gene>
<feature type="signal peptide" evidence="1">
    <location>
        <begin position="1"/>
        <end position="24"/>
    </location>
</feature>
<feature type="domain" description="Glucose/Sorbosone dehydrogenase" evidence="2">
    <location>
        <begin position="364"/>
        <end position="445"/>
    </location>
</feature>
<dbReference type="InterPro" id="IPR011041">
    <property type="entry name" value="Quinoprot_gluc/sorb_DH_b-prop"/>
</dbReference>
<dbReference type="PANTHER" id="PTHR19328">
    <property type="entry name" value="HEDGEHOG-INTERACTING PROTEIN"/>
    <property type="match status" value="1"/>
</dbReference>
<organism evidence="3 4">
    <name type="scientific">Serratia nematodiphila</name>
    <dbReference type="NCBI Taxonomy" id="458197"/>
    <lineage>
        <taxon>Bacteria</taxon>
        <taxon>Pseudomonadati</taxon>
        <taxon>Pseudomonadota</taxon>
        <taxon>Gammaproteobacteria</taxon>
        <taxon>Enterobacterales</taxon>
        <taxon>Yersiniaceae</taxon>
        <taxon>Serratia</taxon>
    </lineage>
</organism>